<evidence type="ECO:0000256" key="6">
    <source>
        <dbReference type="ARBA" id="ARBA00022777"/>
    </source>
</evidence>
<dbReference type="SMART" id="SM00387">
    <property type="entry name" value="HATPase_c"/>
    <property type="match status" value="1"/>
</dbReference>
<dbReference type="InterPro" id="IPR004358">
    <property type="entry name" value="Sig_transdc_His_kin-like_C"/>
</dbReference>
<dbReference type="GO" id="GO:0005524">
    <property type="term" value="F:ATP binding"/>
    <property type="evidence" value="ECO:0007669"/>
    <property type="project" value="UniProtKB-KW"/>
</dbReference>
<feature type="domain" description="Histidine kinase" evidence="10">
    <location>
        <begin position="340"/>
        <end position="547"/>
    </location>
</feature>
<evidence type="ECO:0000313" key="12">
    <source>
        <dbReference type="EMBL" id="MBO1319991.1"/>
    </source>
</evidence>
<dbReference type="Pfam" id="PF13188">
    <property type="entry name" value="PAS_8"/>
    <property type="match status" value="1"/>
</dbReference>
<dbReference type="PROSITE" id="PS50112">
    <property type="entry name" value="PAS"/>
    <property type="match status" value="1"/>
</dbReference>
<feature type="domain" description="PAS" evidence="11">
    <location>
        <begin position="208"/>
        <end position="249"/>
    </location>
</feature>
<dbReference type="RefSeq" id="WP_207859946.1">
    <property type="nucleotide sequence ID" value="NZ_JAFREP010000015.1"/>
</dbReference>
<feature type="transmembrane region" description="Helical" evidence="9">
    <location>
        <begin position="9"/>
        <end position="33"/>
    </location>
</feature>
<dbReference type="SMART" id="SM00388">
    <property type="entry name" value="HisKA"/>
    <property type="match status" value="1"/>
</dbReference>
<dbReference type="InterPro" id="IPR003661">
    <property type="entry name" value="HisK_dim/P_dom"/>
</dbReference>
<dbReference type="InterPro" id="IPR003594">
    <property type="entry name" value="HATPase_dom"/>
</dbReference>
<evidence type="ECO:0000256" key="4">
    <source>
        <dbReference type="ARBA" id="ARBA00022679"/>
    </source>
</evidence>
<dbReference type="PANTHER" id="PTHR43065">
    <property type="entry name" value="SENSOR HISTIDINE KINASE"/>
    <property type="match status" value="1"/>
</dbReference>
<dbReference type="GO" id="GO:0000155">
    <property type="term" value="F:phosphorelay sensor kinase activity"/>
    <property type="evidence" value="ECO:0007669"/>
    <property type="project" value="InterPro"/>
</dbReference>
<evidence type="ECO:0000256" key="9">
    <source>
        <dbReference type="SAM" id="Phobius"/>
    </source>
</evidence>
<dbReference type="SUPFAM" id="SSF47384">
    <property type="entry name" value="Homodimeric domain of signal transducing histidine kinase"/>
    <property type="match status" value="1"/>
</dbReference>
<comment type="caution">
    <text evidence="12">The sequence shown here is derived from an EMBL/GenBank/DDBJ whole genome shotgun (WGS) entry which is preliminary data.</text>
</comment>
<dbReference type="InterPro" id="IPR005467">
    <property type="entry name" value="His_kinase_dom"/>
</dbReference>
<keyword evidence="3" id="KW-0597">Phosphoprotein</keyword>
<dbReference type="Gene3D" id="3.30.565.10">
    <property type="entry name" value="Histidine kinase-like ATPase, C-terminal domain"/>
    <property type="match status" value="1"/>
</dbReference>
<dbReference type="PROSITE" id="PS50109">
    <property type="entry name" value="HIS_KIN"/>
    <property type="match status" value="1"/>
</dbReference>
<dbReference type="SMART" id="SM00091">
    <property type="entry name" value="PAS"/>
    <property type="match status" value="1"/>
</dbReference>
<evidence type="ECO:0000313" key="13">
    <source>
        <dbReference type="Proteomes" id="UP000664417"/>
    </source>
</evidence>
<evidence type="ECO:0000259" key="11">
    <source>
        <dbReference type="PROSITE" id="PS50112"/>
    </source>
</evidence>
<sequence length="548" mass="61505">MVVRVLSLILYRAVLGSMILLYQILALVFQFPLLSFRPIVIMVSLISALSLAYVIYLARLLDRRRFLLDLKEEESRFSLNGFVLVQFLIDLIIVSLLVYYEGVVDSSFRFAYLAVILVSAVFLDKFSIYAIMVCSLSMYYVTLVLMFYPKVSHLMELDPLFLARSINPYITGQVVLCFFTALLSGFLQTSYRNARGVLLEKDRNIRSLRHMRRKIVESLPGGLLICDLDGHITFVNGVGMRLLGLDPSQTDSSVNVWASFGLAESVVEEIDLNRPPLRTECLIQVGGIQRTLGVTLSSLEFESGNRGYLFVFQDLTKIKMLEEDKRLMDRMSAVGKMAAGVAHEIRNPLAAISGSIQVLREFLPQEETAHELAEIVDKETRRLNDTISAFLNYARPGTPALLKKLDLCHVLRDFFLLLENDGQYAHLALELSVGQGDFSVLADEGKLNQVLWNLVRNSAKAAGENGRIILECDLIGHEVRCAVRDNGIGMTEDQVNELFTPFRSFSNGTGLGMSVVYEIMQAHKGRIKVDSEPGRGTTVSLLFPRYLD</sequence>
<dbReference type="Gene3D" id="1.10.287.130">
    <property type="match status" value="1"/>
</dbReference>
<evidence type="ECO:0000256" key="2">
    <source>
        <dbReference type="ARBA" id="ARBA00012438"/>
    </source>
</evidence>
<feature type="transmembrane region" description="Helical" evidence="9">
    <location>
        <begin position="128"/>
        <end position="148"/>
    </location>
</feature>
<dbReference type="EMBL" id="JAFREP010000015">
    <property type="protein sequence ID" value="MBO1319991.1"/>
    <property type="molecule type" value="Genomic_DNA"/>
</dbReference>
<keyword evidence="5" id="KW-0547">Nucleotide-binding</keyword>
<reference evidence="12" key="1">
    <citation type="submission" date="2021-03" db="EMBL/GenBank/DDBJ databases">
        <authorList>
            <person name="Wang G."/>
        </authorList>
    </citation>
    <scope>NUCLEOTIDE SEQUENCE</scope>
    <source>
        <strain evidence="12">KCTC 12899</strain>
    </source>
</reference>
<evidence type="ECO:0000259" key="10">
    <source>
        <dbReference type="PROSITE" id="PS50109"/>
    </source>
</evidence>
<proteinExistence type="predicted"/>
<dbReference type="InterPro" id="IPR000014">
    <property type="entry name" value="PAS"/>
</dbReference>
<dbReference type="Pfam" id="PF00512">
    <property type="entry name" value="HisKA"/>
    <property type="match status" value="1"/>
</dbReference>
<comment type="catalytic activity">
    <reaction evidence="1">
        <text>ATP + protein L-histidine = ADP + protein N-phospho-L-histidine.</text>
        <dbReference type="EC" id="2.7.13.3"/>
    </reaction>
</comment>
<evidence type="ECO:0000256" key="5">
    <source>
        <dbReference type="ARBA" id="ARBA00022741"/>
    </source>
</evidence>
<keyword evidence="9" id="KW-1133">Transmembrane helix</keyword>
<keyword evidence="8" id="KW-0902">Two-component regulatory system</keyword>
<feature type="transmembrane region" description="Helical" evidence="9">
    <location>
        <begin position="168"/>
        <end position="187"/>
    </location>
</feature>
<keyword evidence="7" id="KW-0067">ATP-binding</keyword>
<dbReference type="InterPro" id="IPR036890">
    <property type="entry name" value="HATPase_C_sf"/>
</dbReference>
<dbReference type="Gene3D" id="3.30.450.20">
    <property type="entry name" value="PAS domain"/>
    <property type="match status" value="1"/>
</dbReference>
<dbReference type="Proteomes" id="UP000664417">
    <property type="component" value="Unassembled WGS sequence"/>
</dbReference>
<evidence type="ECO:0000256" key="1">
    <source>
        <dbReference type="ARBA" id="ARBA00000085"/>
    </source>
</evidence>
<keyword evidence="9" id="KW-0472">Membrane</keyword>
<keyword evidence="9" id="KW-0812">Transmembrane</keyword>
<feature type="transmembrane region" description="Helical" evidence="9">
    <location>
        <begin position="79"/>
        <end position="100"/>
    </location>
</feature>
<dbReference type="EC" id="2.7.13.3" evidence="2"/>
<keyword evidence="4" id="KW-0808">Transferase</keyword>
<evidence type="ECO:0000256" key="7">
    <source>
        <dbReference type="ARBA" id="ARBA00022840"/>
    </source>
</evidence>
<dbReference type="SUPFAM" id="SSF55874">
    <property type="entry name" value="ATPase domain of HSP90 chaperone/DNA topoisomerase II/histidine kinase"/>
    <property type="match status" value="1"/>
</dbReference>
<dbReference type="CDD" id="cd00082">
    <property type="entry name" value="HisKA"/>
    <property type="match status" value="1"/>
</dbReference>
<dbReference type="Pfam" id="PF02518">
    <property type="entry name" value="HATPase_c"/>
    <property type="match status" value="1"/>
</dbReference>
<dbReference type="AlphaFoldDB" id="A0A8J7QGM4"/>
<keyword evidence="13" id="KW-1185">Reference proteome</keyword>
<dbReference type="PANTHER" id="PTHR43065:SF10">
    <property type="entry name" value="PEROXIDE STRESS-ACTIVATED HISTIDINE KINASE MAK3"/>
    <property type="match status" value="1"/>
</dbReference>
<name>A0A8J7QGM4_9BACT</name>
<gene>
    <name evidence="12" type="ORF">J3U88_16070</name>
</gene>
<accession>A0A8J7QGM4</accession>
<organism evidence="12 13">
    <name type="scientific">Acanthopleuribacter pedis</name>
    <dbReference type="NCBI Taxonomy" id="442870"/>
    <lineage>
        <taxon>Bacteria</taxon>
        <taxon>Pseudomonadati</taxon>
        <taxon>Acidobacteriota</taxon>
        <taxon>Holophagae</taxon>
        <taxon>Acanthopleuribacterales</taxon>
        <taxon>Acanthopleuribacteraceae</taxon>
        <taxon>Acanthopleuribacter</taxon>
    </lineage>
</organism>
<feature type="transmembrane region" description="Helical" evidence="9">
    <location>
        <begin position="39"/>
        <end position="58"/>
    </location>
</feature>
<keyword evidence="6" id="KW-0418">Kinase</keyword>
<protein>
    <recommendedName>
        <fullName evidence="2">histidine kinase</fullName>
        <ecNumber evidence="2">2.7.13.3</ecNumber>
    </recommendedName>
</protein>
<dbReference type="PRINTS" id="PR00344">
    <property type="entry name" value="BCTRLSENSOR"/>
</dbReference>
<dbReference type="InterPro" id="IPR036097">
    <property type="entry name" value="HisK_dim/P_sf"/>
</dbReference>
<dbReference type="SUPFAM" id="SSF55785">
    <property type="entry name" value="PYP-like sensor domain (PAS domain)"/>
    <property type="match status" value="1"/>
</dbReference>
<evidence type="ECO:0000256" key="8">
    <source>
        <dbReference type="ARBA" id="ARBA00023012"/>
    </source>
</evidence>
<dbReference type="InterPro" id="IPR035965">
    <property type="entry name" value="PAS-like_dom_sf"/>
</dbReference>
<evidence type="ECO:0000256" key="3">
    <source>
        <dbReference type="ARBA" id="ARBA00022553"/>
    </source>
</evidence>